<evidence type="ECO:0000259" key="2">
    <source>
        <dbReference type="PROSITE" id="PS51737"/>
    </source>
</evidence>
<dbReference type="InterPro" id="IPR036162">
    <property type="entry name" value="Resolvase-like_N_sf"/>
</dbReference>
<evidence type="ECO:0000259" key="1">
    <source>
        <dbReference type="PROSITE" id="PS51736"/>
    </source>
</evidence>
<dbReference type="Gene3D" id="3.90.1750.20">
    <property type="entry name" value="Putative Large Serine Recombinase, Chain B, Domain 2"/>
    <property type="match status" value="1"/>
</dbReference>
<dbReference type="GO" id="GO:0003677">
    <property type="term" value="F:DNA binding"/>
    <property type="evidence" value="ECO:0007669"/>
    <property type="project" value="InterPro"/>
</dbReference>
<dbReference type="PROSITE" id="PS51737">
    <property type="entry name" value="RECOMBINASE_DNA_BIND"/>
    <property type="match status" value="1"/>
</dbReference>
<dbReference type="SUPFAM" id="SSF53041">
    <property type="entry name" value="Resolvase-like"/>
    <property type="match status" value="1"/>
</dbReference>
<proteinExistence type="predicted"/>
<dbReference type="PANTHER" id="PTHR30461:SF23">
    <property type="entry name" value="DNA RECOMBINASE-RELATED"/>
    <property type="match status" value="1"/>
</dbReference>
<reference evidence="3" key="1">
    <citation type="journal article" date="2013" name="Environ. Microbiol.">
        <title>Microbiota from the distal guts of lean and obese adolescents exhibit partial functional redundancy besides clear differences in community structure.</title>
        <authorList>
            <person name="Ferrer M."/>
            <person name="Ruiz A."/>
            <person name="Lanza F."/>
            <person name="Haange S.B."/>
            <person name="Oberbach A."/>
            <person name="Till H."/>
            <person name="Bargiela R."/>
            <person name="Campoy C."/>
            <person name="Segura M.T."/>
            <person name="Richter M."/>
            <person name="von Bergen M."/>
            <person name="Seifert J."/>
            <person name="Suarez A."/>
        </authorList>
    </citation>
    <scope>NUCLEOTIDE SEQUENCE</scope>
</reference>
<dbReference type="InterPro" id="IPR038109">
    <property type="entry name" value="DNA_bind_recomb_sf"/>
</dbReference>
<dbReference type="Gene3D" id="3.40.50.1390">
    <property type="entry name" value="Resolvase, N-terminal catalytic domain"/>
    <property type="match status" value="1"/>
</dbReference>
<protein>
    <submittedName>
        <fullName evidence="3">TnpX site-specific recombinase</fullName>
    </submittedName>
</protein>
<feature type="domain" description="Resolvase/invertase-type recombinase catalytic" evidence="1">
    <location>
        <begin position="5"/>
        <end position="158"/>
    </location>
</feature>
<dbReference type="Pfam" id="PF07508">
    <property type="entry name" value="Recombinase"/>
    <property type="match status" value="1"/>
</dbReference>
<dbReference type="PANTHER" id="PTHR30461">
    <property type="entry name" value="DNA-INVERTASE FROM LAMBDOID PROPHAGE"/>
    <property type="match status" value="1"/>
</dbReference>
<organism evidence="3">
    <name type="scientific">human gut metagenome</name>
    <dbReference type="NCBI Taxonomy" id="408170"/>
    <lineage>
        <taxon>unclassified sequences</taxon>
        <taxon>metagenomes</taxon>
        <taxon>organismal metagenomes</taxon>
    </lineage>
</organism>
<dbReference type="AlphaFoldDB" id="K1S1Y3"/>
<dbReference type="PROSITE" id="PS51736">
    <property type="entry name" value="RECOMBINASES_3"/>
    <property type="match status" value="1"/>
</dbReference>
<dbReference type="GO" id="GO:0000150">
    <property type="term" value="F:DNA strand exchange activity"/>
    <property type="evidence" value="ECO:0007669"/>
    <property type="project" value="InterPro"/>
</dbReference>
<dbReference type="Pfam" id="PF00239">
    <property type="entry name" value="Resolvase"/>
    <property type="match status" value="1"/>
</dbReference>
<dbReference type="InterPro" id="IPR025827">
    <property type="entry name" value="Zn_ribbon_recom_dom"/>
</dbReference>
<dbReference type="Pfam" id="PF13408">
    <property type="entry name" value="Zn_ribbon_recom"/>
    <property type="match status" value="1"/>
</dbReference>
<dbReference type="EMBL" id="AJWZ01008227">
    <property type="protein sequence ID" value="EKC54722.1"/>
    <property type="molecule type" value="Genomic_DNA"/>
</dbReference>
<comment type="caution">
    <text evidence="3">The sequence shown here is derived from an EMBL/GenBank/DDBJ whole genome shotgun (WGS) entry which is preliminary data.</text>
</comment>
<sequence length="397" mass="46743">MKLFNAGVYLRLSKEEYNNEKESNSITNQRQIIDNYVKEHKEYKLVDYYVDDGYSGTNFDRPEFQRMLEDIKNKKIDVIIIKDLSRLGRNYIETGNFVEVVFPAMGVSVISVDENYEMDSLDYYGSDYVPLKNLFNDMYAKDISKKVRSSLIVKKYNGEFTGKLAPYGYIKDPKDKHKFLIDKNVSHIIKKIFDMILDGKSRRQVADFLNDNDILTPSEYLNINTNEGISMVKKWNPEMVNTILKNENYTGTLFQGKRRKLNYRVNKQIRLDKENWIITPNHHEAIISKEKFDKVQDILNNYVTRTNRKGNLDTLSGFLKCGDCKGQMHLKKGKNKSYYYCTNYFNKKCTSHSIEKTKLEEMILEKLKLNKITRSYLYESVKTIYINDDKTISIDYK</sequence>
<dbReference type="InterPro" id="IPR006119">
    <property type="entry name" value="Resolv_N"/>
</dbReference>
<dbReference type="SMART" id="SM00857">
    <property type="entry name" value="Resolvase"/>
    <property type="match status" value="1"/>
</dbReference>
<evidence type="ECO:0000313" key="3">
    <source>
        <dbReference type="EMBL" id="EKC54722.1"/>
    </source>
</evidence>
<dbReference type="InterPro" id="IPR011109">
    <property type="entry name" value="DNA_bind_recombinase_dom"/>
</dbReference>
<dbReference type="InterPro" id="IPR050639">
    <property type="entry name" value="SSR_resolvase"/>
</dbReference>
<gene>
    <name evidence="3" type="ORF">OBE_11952</name>
</gene>
<name>K1S1Y3_9ZZZZ</name>
<feature type="domain" description="Recombinase" evidence="2">
    <location>
        <begin position="166"/>
        <end position="305"/>
    </location>
</feature>
<accession>K1S1Y3</accession>